<gene>
    <name evidence="1" type="ORF">Psi02_76310</name>
</gene>
<reference evidence="1" key="1">
    <citation type="submission" date="2021-01" db="EMBL/GenBank/DDBJ databases">
        <title>Whole genome shotgun sequence of Planotetraspora silvatica NBRC 100141.</title>
        <authorList>
            <person name="Komaki H."/>
            <person name="Tamura T."/>
        </authorList>
    </citation>
    <scope>NUCLEOTIDE SEQUENCE</scope>
    <source>
        <strain evidence="1">NBRC 100141</strain>
    </source>
</reference>
<organism evidence="1 2">
    <name type="scientific">Planotetraspora silvatica</name>
    <dbReference type="NCBI Taxonomy" id="234614"/>
    <lineage>
        <taxon>Bacteria</taxon>
        <taxon>Bacillati</taxon>
        <taxon>Actinomycetota</taxon>
        <taxon>Actinomycetes</taxon>
        <taxon>Streptosporangiales</taxon>
        <taxon>Streptosporangiaceae</taxon>
        <taxon>Planotetraspora</taxon>
    </lineage>
</organism>
<accession>A0A8J3UWN0</accession>
<dbReference type="Proteomes" id="UP000644610">
    <property type="component" value="Unassembled WGS sequence"/>
</dbReference>
<dbReference type="RefSeq" id="WP_203980715.1">
    <property type="nucleotide sequence ID" value="NZ_BAAAKY010000004.1"/>
</dbReference>
<proteinExistence type="predicted"/>
<dbReference type="EMBL" id="BOOQ01000063">
    <property type="protein sequence ID" value="GII51207.1"/>
    <property type="molecule type" value="Genomic_DNA"/>
</dbReference>
<sequence length="192" mass="21260">MVADCRLALHATLPDRYARYEVLASTIDHCGRLAALVADPAQGFTPIPHFSKLRPPPRYDATAVICDGAEIREIPLTDLDPWFTHIDTLGDGIVLATARCEPVGIDFKRRREPISEAELRLTDNVQVIDGGGQTRSAFYAGDGIEQLMTDAQGNIWTSYFDESNYWSTNPDGTRSYTFMIGLARWDKNGGPP</sequence>
<name>A0A8J3UWN0_9ACTN</name>
<comment type="caution">
    <text evidence="1">The sequence shown here is derived from an EMBL/GenBank/DDBJ whole genome shotgun (WGS) entry which is preliminary data.</text>
</comment>
<protein>
    <submittedName>
        <fullName evidence="1">Uncharacterized protein</fullName>
    </submittedName>
</protein>
<dbReference type="AlphaFoldDB" id="A0A8J3UWN0"/>
<evidence type="ECO:0000313" key="1">
    <source>
        <dbReference type="EMBL" id="GII51207.1"/>
    </source>
</evidence>
<evidence type="ECO:0000313" key="2">
    <source>
        <dbReference type="Proteomes" id="UP000644610"/>
    </source>
</evidence>
<keyword evidence="2" id="KW-1185">Reference proteome</keyword>